<dbReference type="AlphaFoldDB" id="K3WLN2"/>
<dbReference type="HOGENOM" id="CLU_046500_3_2_1"/>
<evidence type="ECO:0000313" key="3">
    <source>
        <dbReference type="Proteomes" id="UP000019132"/>
    </source>
</evidence>
<feature type="signal peptide" evidence="1">
    <location>
        <begin position="1"/>
        <end position="22"/>
    </location>
</feature>
<protein>
    <submittedName>
        <fullName evidence="2">Uncharacterized protein</fullName>
    </submittedName>
</protein>
<reference evidence="3" key="1">
    <citation type="journal article" date="2010" name="Genome Biol.">
        <title>Genome sequence of the necrotrophic plant pathogen Pythium ultimum reveals original pathogenicity mechanisms and effector repertoire.</title>
        <authorList>
            <person name="Levesque C.A."/>
            <person name="Brouwer H."/>
            <person name="Cano L."/>
            <person name="Hamilton J.P."/>
            <person name="Holt C."/>
            <person name="Huitema E."/>
            <person name="Raffaele S."/>
            <person name="Robideau G.P."/>
            <person name="Thines M."/>
            <person name="Win J."/>
            <person name="Zerillo M.M."/>
            <person name="Beakes G.W."/>
            <person name="Boore J.L."/>
            <person name="Busam D."/>
            <person name="Dumas B."/>
            <person name="Ferriera S."/>
            <person name="Fuerstenberg S.I."/>
            <person name="Gachon C.M."/>
            <person name="Gaulin E."/>
            <person name="Govers F."/>
            <person name="Grenville-Briggs L."/>
            <person name="Horner N."/>
            <person name="Hostetler J."/>
            <person name="Jiang R.H."/>
            <person name="Johnson J."/>
            <person name="Krajaejun T."/>
            <person name="Lin H."/>
            <person name="Meijer H.J."/>
            <person name="Moore B."/>
            <person name="Morris P."/>
            <person name="Phuntmart V."/>
            <person name="Puiu D."/>
            <person name="Shetty J."/>
            <person name="Stajich J.E."/>
            <person name="Tripathy S."/>
            <person name="Wawra S."/>
            <person name="van West P."/>
            <person name="Whitty B.R."/>
            <person name="Coutinho P.M."/>
            <person name="Henrissat B."/>
            <person name="Martin F."/>
            <person name="Thomas P.D."/>
            <person name="Tyler B.M."/>
            <person name="De Vries R.P."/>
            <person name="Kamoun S."/>
            <person name="Yandell M."/>
            <person name="Tisserat N."/>
            <person name="Buell C.R."/>
        </authorList>
    </citation>
    <scope>NUCLEOTIDE SEQUENCE</scope>
    <source>
        <strain evidence="3">DAOM:BR144</strain>
    </source>
</reference>
<dbReference type="Proteomes" id="UP000019132">
    <property type="component" value="Unassembled WGS sequence"/>
</dbReference>
<accession>K3WLN2</accession>
<organism evidence="2 3">
    <name type="scientific">Globisporangium ultimum (strain ATCC 200006 / CBS 805.95 / DAOM BR144)</name>
    <name type="common">Pythium ultimum</name>
    <dbReference type="NCBI Taxonomy" id="431595"/>
    <lineage>
        <taxon>Eukaryota</taxon>
        <taxon>Sar</taxon>
        <taxon>Stramenopiles</taxon>
        <taxon>Oomycota</taxon>
        <taxon>Peronosporomycetes</taxon>
        <taxon>Pythiales</taxon>
        <taxon>Pythiaceae</taxon>
        <taxon>Globisporangium</taxon>
    </lineage>
</organism>
<sequence length="191" mass="21526">MMARALSIAVLMSPAYFVRVEAHGYVSSPEAQFKSKDNYTNWDLLVSAKDAGEPFVGKKWDGTPIQNTNMFTTTFANQTRFSTLRDFSDHFVTDCANTRLDVPAVDVSNLTTLTYQNDDKKMGIIDTHHGPCEIWINDTKAFQTNDCRGYTTEYPAVFPVDYSVCKGDCVLTFYLVAVHEPQWQIYSKSSG</sequence>
<dbReference type="InParanoid" id="K3WLN2"/>
<name>K3WLN2_GLOUD</name>
<dbReference type="EnsemblProtists" id="PYU1_T005874">
    <property type="protein sequence ID" value="PYU1_T005874"/>
    <property type="gene ID" value="PYU1_G005862"/>
</dbReference>
<dbReference type="VEuPathDB" id="FungiDB:PYU1_G005862"/>
<dbReference type="eggNOG" id="ENOG502RAHQ">
    <property type="taxonomic scope" value="Eukaryota"/>
</dbReference>
<reference evidence="3" key="2">
    <citation type="submission" date="2010-04" db="EMBL/GenBank/DDBJ databases">
        <authorList>
            <person name="Buell R."/>
            <person name="Hamilton J."/>
            <person name="Hostetler J."/>
        </authorList>
    </citation>
    <scope>NUCLEOTIDE SEQUENCE [LARGE SCALE GENOMIC DNA]</scope>
    <source>
        <strain evidence="3">DAOM:BR144</strain>
    </source>
</reference>
<keyword evidence="3" id="KW-1185">Reference proteome</keyword>
<evidence type="ECO:0000313" key="2">
    <source>
        <dbReference type="EnsemblProtists" id="PYU1_T005874"/>
    </source>
</evidence>
<evidence type="ECO:0000256" key="1">
    <source>
        <dbReference type="SAM" id="SignalP"/>
    </source>
</evidence>
<dbReference type="EMBL" id="GL376573">
    <property type="status" value="NOT_ANNOTATED_CDS"/>
    <property type="molecule type" value="Genomic_DNA"/>
</dbReference>
<keyword evidence="1" id="KW-0732">Signal</keyword>
<feature type="chain" id="PRO_5003867790" evidence="1">
    <location>
        <begin position="23"/>
        <end position="191"/>
    </location>
</feature>
<reference evidence="2" key="3">
    <citation type="submission" date="2015-02" db="UniProtKB">
        <authorList>
            <consortium name="EnsemblProtists"/>
        </authorList>
    </citation>
    <scope>IDENTIFICATION</scope>
    <source>
        <strain evidence="2">DAOM BR144</strain>
    </source>
</reference>
<proteinExistence type="predicted"/>